<name>A0A502FV53_9PROT</name>
<dbReference type="Pfam" id="PF10618">
    <property type="entry name" value="Tail_tube"/>
    <property type="match status" value="1"/>
</dbReference>
<dbReference type="Proteomes" id="UP000317078">
    <property type="component" value="Unassembled WGS sequence"/>
</dbReference>
<sequence>MSDTTRRIAGGGYATVDGLAMPLVGNPKYRAATVTRESLTGMDSVHGYSEKPQPGMIGFQCRDMLGVGITAMQDWTNVTVELRLNNGKTVTGTGMWLTTAVEVNSADATFDLAFEGDNVVVEE</sequence>
<gene>
    <name evidence="1" type="ORF">EAH89_17275</name>
</gene>
<dbReference type="OrthoDB" id="5463544at2"/>
<evidence type="ECO:0000313" key="2">
    <source>
        <dbReference type="Proteomes" id="UP000317078"/>
    </source>
</evidence>
<dbReference type="RefSeq" id="WP_140884972.1">
    <property type="nucleotide sequence ID" value="NZ_RCZP01000018.1"/>
</dbReference>
<dbReference type="AlphaFoldDB" id="A0A502FV53"/>
<dbReference type="EMBL" id="RCZP01000018">
    <property type="protein sequence ID" value="TPG53269.1"/>
    <property type="molecule type" value="Genomic_DNA"/>
</dbReference>
<comment type="caution">
    <text evidence="1">The sequence shown here is derived from an EMBL/GenBank/DDBJ whole genome shotgun (WGS) entry which is preliminary data.</text>
</comment>
<protein>
    <submittedName>
        <fullName evidence="1">Phage tail protein</fullName>
    </submittedName>
</protein>
<keyword evidence="2" id="KW-1185">Reference proteome</keyword>
<accession>A0A502FV53</accession>
<reference evidence="1 2" key="1">
    <citation type="journal article" date="2019" name="Environ. Microbiol.">
        <title>Species interactions and distinct microbial communities in high Arctic permafrost affected cryosols are associated with the CH4 and CO2 gas fluxes.</title>
        <authorList>
            <person name="Altshuler I."/>
            <person name="Hamel J."/>
            <person name="Turney S."/>
            <person name="Magnuson E."/>
            <person name="Levesque R."/>
            <person name="Greer C."/>
            <person name="Whyte L.G."/>
        </authorList>
    </citation>
    <scope>NUCLEOTIDE SEQUENCE [LARGE SCALE GENOMIC DNA]</scope>
    <source>
        <strain evidence="1 2">S9.3B</strain>
    </source>
</reference>
<evidence type="ECO:0000313" key="1">
    <source>
        <dbReference type="EMBL" id="TPG53269.1"/>
    </source>
</evidence>
<proteinExistence type="predicted"/>
<organism evidence="1 2">
    <name type="scientific">Muricoccus nepalensis</name>
    <dbReference type="NCBI Taxonomy" id="1854500"/>
    <lineage>
        <taxon>Bacteria</taxon>
        <taxon>Pseudomonadati</taxon>
        <taxon>Pseudomonadota</taxon>
        <taxon>Alphaproteobacteria</taxon>
        <taxon>Acetobacterales</taxon>
        <taxon>Roseomonadaceae</taxon>
        <taxon>Muricoccus</taxon>
    </lineage>
</organism>
<dbReference type="InterPro" id="IPR019596">
    <property type="entry name" value="Phage_Mu_GpM_tail_tub"/>
</dbReference>